<organism evidence="1 2">
    <name type="scientific">Bursaphelenchus xylophilus</name>
    <name type="common">Pinewood nematode worm</name>
    <name type="synonym">Aphelenchoides xylophilus</name>
    <dbReference type="NCBI Taxonomy" id="6326"/>
    <lineage>
        <taxon>Eukaryota</taxon>
        <taxon>Metazoa</taxon>
        <taxon>Ecdysozoa</taxon>
        <taxon>Nematoda</taxon>
        <taxon>Chromadorea</taxon>
        <taxon>Rhabditida</taxon>
        <taxon>Tylenchina</taxon>
        <taxon>Tylenchomorpha</taxon>
        <taxon>Aphelenchoidea</taxon>
        <taxon>Aphelenchoididae</taxon>
        <taxon>Bursaphelenchus</taxon>
    </lineage>
</organism>
<evidence type="ECO:0000313" key="1">
    <source>
        <dbReference type="Proteomes" id="UP000095284"/>
    </source>
</evidence>
<dbReference type="Proteomes" id="UP000095284">
    <property type="component" value="Unplaced"/>
</dbReference>
<sequence length="90" mass="10299">MGETVYVDDEIHTEDKVKKRKAKKSGKVQKASSIPTNDSALAVRAAVPLVPTTDESEKPESEKMFNIWELVLYPVSKNYFEDRELKFRIP</sequence>
<dbReference type="WBParaSite" id="BXY_1366000.1">
    <property type="protein sequence ID" value="BXY_1366000.1"/>
    <property type="gene ID" value="BXY_1366000"/>
</dbReference>
<name>A0A1I7SKS9_BURXY</name>
<reference evidence="2" key="1">
    <citation type="submission" date="2016-11" db="UniProtKB">
        <authorList>
            <consortium name="WormBaseParasite"/>
        </authorList>
    </citation>
    <scope>IDENTIFICATION</scope>
</reference>
<protein>
    <submittedName>
        <fullName evidence="2">Uncharacterized protein</fullName>
    </submittedName>
</protein>
<evidence type="ECO:0000313" key="2">
    <source>
        <dbReference type="WBParaSite" id="BXY_1366000.1"/>
    </source>
</evidence>
<proteinExistence type="predicted"/>
<accession>A0A1I7SKS9</accession>
<dbReference type="AlphaFoldDB" id="A0A1I7SKS9"/>